<dbReference type="SUPFAM" id="SSF49764">
    <property type="entry name" value="HSP20-like chaperones"/>
    <property type="match status" value="1"/>
</dbReference>
<dbReference type="CDD" id="cd06464">
    <property type="entry name" value="ACD_sHsps-like"/>
    <property type="match status" value="1"/>
</dbReference>
<evidence type="ECO:0000313" key="5">
    <source>
        <dbReference type="EMBL" id="AFN75647.1"/>
    </source>
</evidence>
<reference evidence="5 6" key="1">
    <citation type="journal article" date="2013" name="PLoS ONE">
        <title>Genomic analysis of Melioribacter roseus, facultatively anaerobic organotrophic bacterium representing a novel deep lineage within Bacteriodetes/Chlorobi group.</title>
        <authorList>
            <person name="Kadnikov V.V."/>
            <person name="Mardanov A.V."/>
            <person name="Podosokorskaya O.A."/>
            <person name="Gavrilov S.N."/>
            <person name="Kublanov I.V."/>
            <person name="Beletsky A.V."/>
            <person name="Bonch-Osmolovskaya E.A."/>
            <person name="Ravin N.V."/>
        </authorList>
    </citation>
    <scope>NUCLEOTIDE SEQUENCE [LARGE SCALE GENOMIC DNA]</scope>
    <source>
        <strain evidence="6">JCM 17771 / P3M-2</strain>
    </source>
</reference>
<evidence type="ECO:0000256" key="2">
    <source>
        <dbReference type="RuleBase" id="RU003616"/>
    </source>
</evidence>
<evidence type="ECO:0000259" key="3">
    <source>
        <dbReference type="PROSITE" id="PS01031"/>
    </source>
</evidence>
<name>I6YYK4_MELRP</name>
<dbReference type="Gene3D" id="2.60.40.790">
    <property type="match status" value="1"/>
</dbReference>
<dbReference type="STRING" id="1191523.MROS_2417"/>
<feature type="domain" description="CS" evidence="4">
    <location>
        <begin position="36"/>
        <end position="141"/>
    </location>
</feature>
<proteinExistence type="inferred from homology"/>
<dbReference type="InterPro" id="IPR002068">
    <property type="entry name" value="A-crystallin/Hsp20_dom"/>
</dbReference>
<dbReference type="AlphaFoldDB" id="I6YYK4"/>
<organism evidence="5 6">
    <name type="scientific">Melioribacter roseus (strain DSM 23840 / JCM 17771 / VKM B-2668 / P3M-2)</name>
    <dbReference type="NCBI Taxonomy" id="1191523"/>
    <lineage>
        <taxon>Bacteria</taxon>
        <taxon>Pseudomonadati</taxon>
        <taxon>Ignavibacteriota</taxon>
        <taxon>Ignavibacteria</taxon>
        <taxon>Ignavibacteriales</taxon>
        <taxon>Melioribacteraceae</taxon>
        <taxon>Melioribacter</taxon>
    </lineage>
</organism>
<protein>
    <submittedName>
        <fullName evidence="5">Molecular chaperone (Small heat shock protein)</fullName>
    </submittedName>
</protein>
<evidence type="ECO:0000313" key="6">
    <source>
        <dbReference type="Proteomes" id="UP000009011"/>
    </source>
</evidence>
<dbReference type="HOGENOM" id="CLU_046737_9_0_10"/>
<dbReference type="InterPro" id="IPR031107">
    <property type="entry name" value="Small_HSP"/>
</dbReference>
<dbReference type="KEGG" id="mro:MROS_2417"/>
<comment type="similarity">
    <text evidence="1 2">Belongs to the small heat shock protein (HSP20) family.</text>
</comment>
<gene>
    <name evidence="5" type="ordered locus">MROS_2417</name>
</gene>
<dbReference type="Proteomes" id="UP000009011">
    <property type="component" value="Chromosome"/>
</dbReference>
<evidence type="ECO:0000256" key="1">
    <source>
        <dbReference type="PROSITE-ProRule" id="PRU00285"/>
    </source>
</evidence>
<dbReference type="Pfam" id="PF00011">
    <property type="entry name" value="HSP20"/>
    <property type="match status" value="1"/>
</dbReference>
<feature type="domain" description="SHSP" evidence="3">
    <location>
        <begin position="32"/>
        <end position="144"/>
    </location>
</feature>
<dbReference type="OrthoDB" id="9814487at2"/>
<accession>I6YYK4</accession>
<dbReference type="InterPro" id="IPR007052">
    <property type="entry name" value="CS_dom"/>
</dbReference>
<evidence type="ECO:0000259" key="4">
    <source>
        <dbReference type="PROSITE" id="PS51203"/>
    </source>
</evidence>
<keyword evidence="6" id="KW-1185">Reference proteome</keyword>
<dbReference type="PROSITE" id="PS01031">
    <property type="entry name" value="SHSP"/>
    <property type="match status" value="1"/>
</dbReference>
<dbReference type="PANTHER" id="PTHR11527">
    <property type="entry name" value="HEAT-SHOCK PROTEIN 20 FAMILY MEMBER"/>
    <property type="match status" value="1"/>
</dbReference>
<dbReference type="RefSeq" id="WP_014857077.1">
    <property type="nucleotide sequence ID" value="NC_018178.1"/>
</dbReference>
<sequence>MTLVKFEPLKELETLHDRIQRYFEDFTNFGFTFADNFNPRIDISEDNDSINVVAEIPGVKKENVKITLQDNILTIEGEKKKEEEKKEKNYYRSERVFGSFKRSFTLPTEVDADNVEAKFENGMLNIRLKKLNPKPKKEKVIELK</sequence>
<dbReference type="EMBL" id="CP003557">
    <property type="protein sequence ID" value="AFN75647.1"/>
    <property type="molecule type" value="Genomic_DNA"/>
</dbReference>
<dbReference type="eggNOG" id="COG0071">
    <property type="taxonomic scope" value="Bacteria"/>
</dbReference>
<keyword evidence="5" id="KW-0346">Stress response</keyword>
<dbReference type="InterPro" id="IPR008978">
    <property type="entry name" value="HSP20-like_chaperone"/>
</dbReference>
<dbReference type="PROSITE" id="PS51203">
    <property type="entry name" value="CS"/>
    <property type="match status" value="1"/>
</dbReference>